<dbReference type="Pfam" id="PF00156">
    <property type="entry name" value="Pribosyltran"/>
    <property type="match status" value="1"/>
</dbReference>
<dbReference type="GO" id="GO:0032263">
    <property type="term" value="P:GMP salvage"/>
    <property type="evidence" value="ECO:0007669"/>
    <property type="project" value="TreeGrafter"/>
</dbReference>
<evidence type="ECO:0000313" key="4">
    <source>
        <dbReference type="EMBL" id="QFY43579.1"/>
    </source>
</evidence>
<accession>A0A5Q0BJ38</accession>
<keyword evidence="4" id="KW-0328">Glycosyltransferase</keyword>
<dbReference type="GO" id="GO:0005829">
    <property type="term" value="C:cytosol"/>
    <property type="evidence" value="ECO:0007669"/>
    <property type="project" value="TreeGrafter"/>
</dbReference>
<dbReference type="InParanoid" id="A0A5Q0BJ38"/>
<evidence type="ECO:0000259" key="3">
    <source>
        <dbReference type="Pfam" id="PF00156"/>
    </source>
</evidence>
<comment type="catalytic activity">
    <reaction evidence="2">
        <text>IMP + diphosphate = hypoxanthine + 5-phospho-alpha-D-ribose 1-diphosphate</text>
        <dbReference type="Rhea" id="RHEA:17973"/>
        <dbReference type="ChEBI" id="CHEBI:17368"/>
        <dbReference type="ChEBI" id="CHEBI:33019"/>
        <dbReference type="ChEBI" id="CHEBI:58017"/>
        <dbReference type="ChEBI" id="CHEBI:58053"/>
        <dbReference type="EC" id="2.4.2.8"/>
    </reaction>
    <physiologicalReaction direction="right-to-left" evidence="2">
        <dbReference type="Rhea" id="RHEA:17975"/>
    </physiologicalReaction>
</comment>
<dbReference type="NCBIfam" id="NF006605">
    <property type="entry name" value="PRK09162.1"/>
    <property type="match status" value="1"/>
</dbReference>
<evidence type="ECO:0000256" key="2">
    <source>
        <dbReference type="ARBA" id="ARBA00049402"/>
    </source>
</evidence>
<dbReference type="PANTHER" id="PTHR43340:SF1">
    <property type="entry name" value="HYPOXANTHINE PHOSPHORIBOSYLTRANSFERASE"/>
    <property type="match status" value="1"/>
</dbReference>
<dbReference type="EMBL" id="CP044205">
    <property type="protein sequence ID" value="QFY43579.1"/>
    <property type="molecule type" value="Genomic_DNA"/>
</dbReference>
<reference evidence="4 5" key="1">
    <citation type="submission" date="2019-09" db="EMBL/GenBank/DDBJ databases">
        <title>Ecophysiology of the spiral-shaped methanotroph Methylospira mobilis as revealed by the complete genome sequence.</title>
        <authorList>
            <person name="Oshkin I.Y."/>
            <person name="Dedysh S.N."/>
            <person name="Miroshnikov K."/>
            <person name="Danilova O.V."/>
            <person name="Hakobyan A."/>
            <person name="Liesack W."/>
        </authorList>
    </citation>
    <scope>NUCLEOTIDE SEQUENCE [LARGE SCALE GENOMIC DNA]</scope>
    <source>
        <strain evidence="4 5">Shm1</strain>
    </source>
</reference>
<keyword evidence="5" id="KW-1185">Reference proteome</keyword>
<dbReference type="KEGG" id="mmob:F6R98_13910"/>
<dbReference type="Proteomes" id="UP000325755">
    <property type="component" value="Chromosome"/>
</dbReference>
<dbReference type="GO" id="GO:0052657">
    <property type="term" value="F:guanine phosphoribosyltransferase activity"/>
    <property type="evidence" value="ECO:0007669"/>
    <property type="project" value="RHEA"/>
</dbReference>
<sequence>MISLEEYRQVRKAADLLYPAPVVEQAISRLAAEITGQLAGSYPLVLTVLNGGIIFAGKLLSQLDFALEIDSIQATRYRGNTEGGEVVWLKTPEIELRDRTVLLLDDILDEGITLAHIVEFCEREGARQVKTATLIEKKIGRDKPVTADFVGLETDNRYLFGYGLDYKNALRNAPGIYACKE</sequence>
<dbReference type="GO" id="GO:0006178">
    <property type="term" value="P:guanine salvage"/>
    <property type="evidence" value="ECO:0007669"/>
    <property type="project" value="TreeGrafter"/>
</dbReference>
<dbReference type="FunCoup" id="A0A5Q0BJ38">
    <property type="interactions" value="477"/>
</dbReference>
<dbReference type="InterPro" id="IPR050408">
    <property type="entry name" value="HGPRT"/>
</dbReference>
<gene>
    <name evidence="4" type="ORF">F6R98_13910</name>
</gene>
<dbReference type="InterPro" id="IPR029057">
    <property type="entry name" value="PRTase-like"/>
</dbReference>
<organism evidence="4 5">
    <name type="scientific">Candidatus Methylospira mobilis</name>
    <dbReference type="NCBI Taxonomy" id="1808979"/>
    <lineage>
        <taxon>Bacteria</taxon>
        <taxon>Pseudomonadati</taxon>
        <taxon>Pseudomonadota</taxon>
        <taxon>Gammaproteobacteria</taxon>
        <taxon>Methylococcales</taxon>
        <taxon>Methylococcaceae</taxon>
        <taxon>Candidatus Methylospira</taxon>
    </lineage>
</organism>
<dbReference type="Gene3D" id="3.40.50.2020">
    <property type="match status" value="1"/>
</dbReference>
<dbReference type="OrthoDB" id="9802824at2"/>
<dbReference type="GO" id="GO:0004422">
    <property type="term" value="F:hypoxanthine phosphoribosyltransferase activity"/>
    <property type="evidence" value="ECO:0007669"/>
    <property type="project" value="TreeGrafter"/>
</dbReference>
<protein>
    <submittedName>
        <fullName evidence="4">Hypoxanthine-guanine phosphoribosyltransferase</fullName>
        <ecNumber evidence="4">2.4.2.8</ecNumber>
    </submittedName>
</protein>
<dbReference type="GO" id="GO:0046100">
    <property type="term" value="P:hypoxanthine metabolic process"/>
    <property type="evidence" value="ECO:0007669"/>
    <property type="project" value="TreeGrafter"/>
</dbReference>
<dbReference type="AlphaFoldDB" id="A0A5Q0BJ38"/>
<dbReference type="GO" id="GO:0000287">
    <property type="term" value="F:magnesium ion binding"/>
    <property type="evidence" value="ECO:0007669"/>
    <property type="project" value="TreeGrafter"/>
</dbReference>
<dbReference type="SUPFAM" id="SSF53271">
    <property type="entry name" value="PRTase-like"/>
    <property type="match status" value="1"/>
</dbReference>
<dbReference type="EC" id="2.4.2.8" evidence="4"/>
<keyword evidence="4" id="KW-0808">Transferase</keyword>
<evidence type="ECO:0000256" key="1">
    <source>
        <dbReference type="ARBA" id="ARBA00048811"/>
    </source>
</evidence>
<dbReference type="RefSeq" id="WP_153249562.1">
    <property type="nucleotide sequence ID" value="NZ_CP044205.1"/>
</dbReference>
<feature type="domain" description="Phosphoribosyltransferase" evidence="3">
    <location>
        <begin position="17"/>
        <end position="166"/>
    </location>
</feature>
<dbReference type="CDD" id="cd06223">
    <property type="entry name" value="PRTases_typeI"/>
    <property type="match status" value="1"/>
</dbReference>
<comment type="catalytic activity">
    <reaction evidence="1">
        <text>GMP + diphosphate = guanine + 5-phospho-alpha-D-ribose 1-diphosphate</text>
        <dbReference type="Rhea" id="RHEA:25424"/>
        <dbReference type="ChEBI" id="CHEBI:16235"/>
        <dbReference type="ChEBI" id="CHEBI:33019"/>
        <dbReference type="ChEBI" id="CHEBI:58017"/>
        <dbReference type="ChEBI" id="CHEBI:58115"/>
        <dbReference type="EC" id="2.4.2.8"/>
    </reaction>
    <physiologicalReaction direction="right-to-left" evidence="1">
        <dbReference type="Rhea" id="RHEA:25426"/>
    </physiologicalReaction>
</comment>
<dbReference type="PANTHER" id="PTHR43340">
    <property type="entry name" value="HYPOXANTHINE-GUANINE PHOSPHORIBOSYLTRANSFERASE"/>
    <property type="match status" value="1"/>
</dbReference>
<evidence type="ECO:0000313" key="5">
    <source>
        <dbReference type="Proteomes" id="UP000325755"/>
    </source>
</evidence>
<proteinExistence type="predicted"/>
<dbReference type="GO" id="GO:0032264">
    <property type="term" value="P:IMP salvage"/>
    <property type="evidence" value="ECO:0007669"/>
    <property type="project" value="TreeGrafter"/>
</dbReference>
<dbReference type="InterPro" id="IPR000836">
    <property type="entry name" value="PRTase_dom"/>
</dbReference>
<name>A0A5Q0BJ38_9GAMM</name>